<feature type="compositionally biased region" description="Low complexity" evidence="13">
    <location>
        <begin position="280"/>
        <end position="289"/>
    </location>
</feature>
<dbReference type="GO" id="GO:0004843">
    <property type="term" value="F:cysteine-type deubiquitinase activity"/>
    <property type="evidence" value="ECO:0007669"/>
    <property type="project" value="UniProtKB-EC"/>
</dbReference>
<evidence type="ECO:0000256" key="11">
    <source>
        <dbReference type="PIRSR" id="PIRSR633865-1"/>
    </source>
</evidence>
<dbReference type="AlphaFoldDB" id="A8PUP4"/>
<keyword evidence="4" id="KW-0645">Protease</keyword>
<evidence type="ECO:0000256" key="12">
    <source>
        <dbReference type="PROSITE-ProRule" id="PRU00331"/>
    </source>
</evidence>
<dbReference type="KEGG" id="mgl:MGL_0737"/>
<dbReference type="InterPro" id="IPR006155">
    <property type="entry name" value="Josephin"/>
</dbReference>
<feature type="compositionally biased region" description="Basic and acidic residues" evidence="13">
    <location>
        <begin position="408"/>
        <end position="436"/>
    </location>
</feature>
<protein>
    <recommendedName>
        <fullName evidence="3">ubiquitinyl hydrolase 1</fullName>
        <ecNumber evidence="3">3.4.19.12</ecNumber>
    </recommendedName>
</protein>
<keyword evidence="8" id="KW-0805">Transcription regulation</keyword>
<feature type="active site" evidence="12">
    <location>
        <position position="102"/>
    </location>
</feature>
<dbReference type="OrthoDB" id="10063692at2759"/>
<dbReference type="InterPro" id="IPR033865">
    <property type="entry name" value="Ataxin-3"/>
</dbReference>
<comment type="subcellular location">
    <subcellularLocation>
        <location evidence="2">Nucleus</location>
    </subcellularLocation>
</comment>
<dbReference type="GO" id="GO:0006508">
    <property type="term" value="P:proteolysis"/>
    <property type="evidence" value="ECO:0007669"/>
    <property type="project" value="UniProtKB-KW"/>
</dbReference>
<keyword evidence="7" id="KW-0788">Thiol protease</keyword>
<reference evidence="15 16" key="1">
    <citation type="journal article" date="2007" name="Proc. Natl. Acad. Sci. U.S.A.">
        <title>Dandruff-associated Malassezia genomes reveal convergent and divergent virulence traits shared with plant and human fungal pathogens.</title>
        <authorList>
            <person name="Xu J."/>
            <person name="Saunders C.W."/>
            <person name="Hu P."/>
            <person name="Grant R.A."/>
            <person name="Boekhout T."/>
            <person name="Kuramae E.E."/>
            <person name="Kronstad J.W."/>
            <person name="Deangelis Y.M."/>
            <person name="Reeder N.L."/>
            <person name="Johnstone K.R."/>
            <person name="Leland M."/>
            <person name="Fieno A.M."/>
            <person name="Begley W.M."/>
            <person name="Sun Y."/>
            <person name="Lacey M.P."/>
            <person name="Chaudhary T."/>
            <person name="Keough T."/>
            <person name="Chu L."/>
            <person name="Sears R."/>
            <person name="Yuan B."/>
            <person name="Dawson T.L.Jr."/>
        </authorList>
    </citation>
    <scope>NUCLEOTIDE SEQUENCE [LARGE SCALE GENOMIC DNA]</scope>
    <source>
        <strain evidence="16">ATCC MYA-4612 / CBS 7966</strain>
    </source>
</reference>
<feature type="region of interest" description="Disordered" evidence="13">
    <location>
        <begin position="202"/>
        <end position="289"/>
    </location>
</feature>
<keyword evidence="6 12" id="KW-0378">Hydrolase</keyword>
<evidence type="ECO:0000256" key="8">
    <source>
        <dbReference type="ARBA" id="ARBA00023015"/>
    </source>
</evidence>
<evidence type="ECO:0000259" key="14">
    <source>
        <dbReference type="PROSITE" id="PS50957"/>
    </source>
</evidence>
<dbReference type="OMA" id="YIHHERQ"/>
<feature type="region of interest" description="Disordered" evidence="13">
    <location>
        <begin position="401"/>
        <end position="463"/>
    </location>
</feature>
<feature type="compositionally biased region" description="Polar residues" evidence="13">
    <location>
        <begin position="268"/>
        <end position="278"/>
    </location>
</feature>
<dbReference type="EC" id="3.4.19.12" evidence="3"/>
<feature type="active site" evidence="12">
    <location>
        <position position="2"/>
    </location>
</feature>
<dbReference type="PRINTS" id="PR01233">
    <property type="entry name" value="JOSEPHIN"/>
</dbReference>
<sequence length="463" mass="52772">MCAQHALNAILQGHFFDPTQLAQIANEIAEFERDELGLVEKNHDAVVSHHVDETGHFSVEVMDRALKAWDMNLARWYPCERLRERHQHPEREFAFLLNLSQHWFALRGFGSQHRQWYNLNSFFARPEWLGDAYLGSFLHQAELEQYSIFVIEPFENTDPPATIADDMADIASASFSRYAGIDGTASEDDEDEALQAAIRSSLEDHSHQVSQQQMPMSKRRNREDFSPDKEDTDESYRHRVWRSPITDSPGSGHRSQRRSLKQRGKQRIVSQSLSQEKQSSPKTSSIVSSSFSEHDILESSSCRTSPFLHPTVAASLLDEDVQDIEEDQQYERYAAPSGFYTLDDDNDAQLQASIALSLGQPCEVPKELLEKTQRALDNRHAPEPIPDDVIRIRNMREQAAAAISKADISSDPHRKRDAPATVNTEERKEEAVHADADFDADSETTQQPISAEEMRRRRLARFG</sequence>
<dbReference type="GO" id="GO:0016579">
    <property type="term" value="P:protein deubiquitination"/>
    <property type="evidence" value="ECO:0007669"/>
    <property type="project" value="InterPro"/>
</dbReference>
<name>A8PUP4_MALGO</name>
<evidence type="ECO:0000313" key="16">
    <source>
        <dbReference type="Proteomes" id="UP000008837"/>
    </source>
</evidence>
<evidence type="ECO:0000256" key="4">
    <source>
        <dbReference type="ARBA" id="ARBA00022670"/>
    </source>
</evidence>
<dbReference type="GO" id="GO:0005634">
    <property type="term" value="C:nucleus"/>
    <property type="evidence" value="ECO:0007669"/>
    <property type="project" value="UniProtKB-SubCell"/>
</dbReference>
<evidence type="ECO:0000256" key="9">
    <source>
        <dbReference type="ARBA" id="ARBA00023163"/>
    </source>
</evidence>
<proteinExistence type="predicted"/>
<organism evidence="15 16">
    <name type="scientific">Malassezia globosa (strain ATCC MYA-4612 / CBS 7966)</name>
    <name type="common">Dandruff-associated fungus</name>
    <dbReference type="NCBI Taxonomy" id="425265"/>
    <lineage>
        <taxon>Eukaryota</taxon>
        <taxon>Fungi</taxon>
        <taxon>Dikarya</taxon>
        <taxon>Basidiomycota</taxon>
        <taxon>Ustilaginomycotina</taxon>
        <taxon>Malasseziomycetes</taxon>
        <taxon>Malasseziales</taxon>
        <taxon>Malasseziaceae</taxon>
        <taxon>Malassezia</taxon>
    </lineage>
</organism>
<accession>A8PUP4</accession>
<feature type="domain" description="Josephin" evidence="14">
    <location>
        <begin position="1"/>
        <end position="166"/>
    </location>
</feature>
<dbReference type="VEuPathDB" id="FungiDB:MGL_0737"/>
<evidence type="ECO:0000256" key="5">
    <source>
        <dbReference type="ARBA" id="ARBA00022786"/>
    </source>
</evidence>
<evidence type="ECO:0000256" key="3">
    <source>
        <dbReference type="ARBA" id="ARBA00012759"/>
    </source>
</evidence>
<dbReference type="EMBL" id="AAYY01000002">
    <property type="protein sequence ID" value="EDP44930.1"/>
    <property type="molecule type" value="Genomic_DNA"/>
</dbReference>
<evidence type="ECO:0000313" key="15">
    <source>
        <dbReference type="EMBL" id="EDP44930.1"/>
    </source>
</evidence>
<evidence type="ECO:0000256" key="10">
    <source>
        <dbReference type="ARBA" id="ARBA00023242"/>
    </source>
</evidence>
<gene>
    <name evidence="15" type="ORF">MGL_0737</name>
</gene>
<dbReference type="PANTHER" id="PTHR14159">
    <property type="entry name" value="ATAXIN-3-RELATED"/>
    <property type="match status" value="1"/>
</dbReference>
<evidence type="ECO:0000256" key="7">
    <source>
        <dbReference type="ARBA" id="ARBA00022807"/>
    </source>
</evidence>
<evidence type="ECO:0000256" key="6">
    <source>
        <dbReference type="ARBA" id="ARBA00022801"/>
    </source>
</evidence>
<dbReference type="GeneID" id="5856450"/>
<dbReference type="InParanoid" id="A8PUP4"/>
<dbReference type="PANTHER" id="PTHR14159:SF0">
    <property type="entry name" value="ATAXIN-3-RELATED"/>
    <property type="match status" value="1"/>
</dbReference>
<evidence type="ECO:0000256" key="1">
    <source>
        <dbReference type="ARBA" id="ARBA00000707"/>
    </source>
</evidence>
<feature type="active site" evidence="11 12">
    <location>
        <position position="120"/>
    </location>
</feature>
<evidence type="ECO:0000256" key="2">
    <source>
        <dbReference type="ARBA" id="ARBA00004123"/>
    </source>
</evidence>
<evidence type="ECO:0000256" key="13">
    <source>
        <dbReference type="SAM" id="MobiDB-lite"/>
    </source>
</evidence>
<feature type="active site" description="Proton acceptor" evidence="11">
    <location>
        <position position="102"/>
    </location>
</feature>
<keyword evidence="5" id="KW-0833">Ubl conjugation pathway</keyword>
<comment type="catalytic activity">
    <reaction evidence="1">
        <text>Thiol-dependent hydrolysis of ester, thioester, amide, peptide and isopeptide bonds formed by the C-terminal Gly of ubiquitin (a 76-residue protein attached to proteins as an intracellular targeting signal).</text>
        <dbReference type="EC" id="3.4.19.12"/>
    </reaction>
</comment>
<dbReference type="Proteomes" id="UP000008837">
    <property type="component" value="Unassembled WGS sequence"/>
</dbReference>
<keyword evidence="9" id="KW-0804">Transcription</keyword>
<dbReference type="STRING" id="425265.A8PUP4"/>
<feature type="active site" description="Nucleophile" evidence="11">
    <location>
        <position position="2"/>
    </location>
</feature>
<keyword evidence="10" id="KW-0539">Nucleus</keyword>
<dbReference type="Gene3D" id="3.90.70.40">
    <property type="match status" value="1"/>
</dbReference>
<dbReference type="PROSITE" id="PS50957">
    <property type="entry name" value="JOSEPHIN"/>
    <property type="match status" value="1"/>
</dbReference>
<dbReference type="Gene3D" id="1.10.287.10">
    <property type="entry name" value="S15/NS1, RNA-binding"/>
    <property type="match status" value="1"/>
</dbReference>
<dbReference type="SMART" id="SM01246">
    <property type="entry name" value="Josephin"/>
    <property type="match status" value="1"/>
</dbReference>
<comment type="caution">
    <text evidence="15">The sequence shown here is derived from an EMBL/GenBank/DDBJ whole genome shotgun (WGS) entry which is preliminary data.</text>
</comment>
<feature type="compositionally biased region" description="Basic residues" evidence="13">
    <location>
        <begin position="254"/>
        <end position="266"/>
    </location>
</feature>
<feature type="compositionally biased region" description="Basic and acidic residues" evidence="13">
    <location>
        <begin position="221"/>
        <end position="237"/>
    </location>
</feature>
<dbReference type="RefSeq" id="XP_001732144.1">
    <property type="nucleotide sequence ID" value="XM_001732092.1"/>
</dbReference>
<keyword evidence="16" id="KW-1185">Reference proteome</keyword>
<dbReference type="Pfam" id="PF02099">
    <property type="entry name" value="Josephin"/>
    <property type="match status" value="1"/>
</dbReference>